<dbReference type="EMBL" id="DF820457">
    <property type="protein sequence ID" value="GAK51529.1"/>
    <property type="molecule type" value="Genomic_DNA"/>
</dbReference>
<dbReference type="InterPro" id="IPR014094">
    <property type="entry name" value="LpoB"/>
</dbReference>
<accession>A0A081BMB3</accession>
<protein>
    <recommendedName>
        <fullName evidence="3">Penicillin-binding protein activator LpoB</fullName>
    </recommendedName>
</protein>
<dbReference type="Gene3D" id="3.40.50.10610">
    <property type="entry name" value="ABC-type transport auxiliary lipoprotein component"/>
    <property type="match status" value="1"/>
</dbReference>
<reference evidence="1" key="1">
    <citation type="journal article" date="2015" name="PeerJ">
        <title>First genomic representation of candidate bacterial phylum KSB3 points to enhanced environmental sensing as a trigger of wastewater bulking.</title>
        <authorList>
            <person name="Sekiguchi Y."/>
            <person name="Ohashi A."/>
            <person name="Parks D.H."/>
            <person name="Yamauchi T."/>
            <person name="Tyson G.W."/>
            <person name="Hugenholtz P."/>
        </authorList>
    </citation>
    <scope>NUCLEOTIDE SEQUENCE [LARGE SCALE GENOMIC DNA]</scope>
</reference>
<dbReference type="AlphaFoldDB" id="A0A081BMB3"/>
<gene>
    <name evidence="1" type="ORF">U14_02774</name>
</gene>
<dbReference type="PROSITE" id="PS51257">
    <property type="entry name" value="PROKAR_LIPOPROTEIN"/>
    <property type="match status" value="1"/>
</dbReference>
<keyword evidence="2" id="KW-1185">Reference proteome</keyword>
<sequence>MKTSYKSLSLFVIGFTMLGILAGCASPSKVMRVDPNQPVDLSGKWNDTDSKKVSDEIIPACLNDSWSNKFMEYSGRLPVVMVATVYNKTDEHISADTFISDLERAMIESKRVRVVQGGAELDEIRAIRQGQTSYTDPAVRDYLQKELGVDYVVQGAINKISDIDANRRVYYYQVDLELIDLKTTEKVWIGQQKLKKYVEKGYYTF</sequence>
<evidence type="ECO:0000313" key="1">
    <source>
        <dbReference type="EMBL" id="GAK51529.1"/>
    </source>
</evidence>
<dbReference type="STRING" id="1499966.U14_02774"/>
<evidence type="ECO:0008006" key="3">
    <source>
        <dbReference type="Google" id="ProtNLM"/>
    </source>
</evidence>
<name>A0A081BMB3_9BACT</name>
<dbReference type="Proteomes" id="UP000030700">
    <property type="component" value="Unassembled WGS sequence"/>
</dbReference>
<proteinExistence type="predicted"/>
<organism evidence="1">
    <name type="scientific">Candidatus Moduliflexus flocculans</name>
    <dbReference type="NCBI Taxonomy" id="1499966"/>
    <lineage>
        <taxon>Bacteria</taxon>
        <taxon>Candidatus Moduliflexota</taxon>
        <taxon>Candidatus Moduliflexia</taxon>
        <taxon>Candidatus Moduliflexales</taxon>
        <taxon>Candidatus Moduliflexaceae</taxon>
    </lineage>
</organism>
<dbReference type="Pfam" id="PF13036">
    <property type="entry name" value="LpoB"/>
    <property type="match status" value="1"/>
</dbReference>
<dbReference type="HOGENOM" id="CLU_114013_1_0_0"/>
<evidence type="ECO:0000313" key="2">
    <source>
        <dbReference type="Proteomes" id="UP000030700"/>
    </source>
</evidence>